<gene>
    <name evidence="1" type="ORF">Godav_015103</name>
</gene>
<reference evidence="1 2" key="1">
    <citation type="journal article" date="2019" name="Genome Biol. Evol.">
        <title>Insights into the evolution of the New World diploid cottons (Gossypium, subgenus Houzingenia) based on genome sequencing.</title>
        <authorList>
            <person name="Grover C.E."/>
            <person name="Arick M.A. 2nd"/>
            <person name="Thrash A."/>
            <person name="Conover J.L."/>
            <person name="Sanders W.S."/>
            <person name="Peterson D.G."/>
            <person name="Frelichowski J.E."/>
            <person name="Scheffler J.A."/>
            <person name="Scheffler B.E."/>
            <person name="Wendel J.F."/>
        </authorList>
    </citation>
    <scope>NUCLEOTIDE SEQUENCE [LARGE SCALE GENOMIC DNA]</scope>
    <source>
        <strain evidence="1">27</strain>
        <tissue evidence="1">Leaf</tissue>
    </source>
</reference>
<keyword evidence="2" id="KW-1185">Reference proteome</keyword>
<dbReference type="EMBL" id="JABFAC010000006">
    <property type="protein sequence ID" value="MBA0614867.1"/>
    <property type="molecule type" value="Genomic_DNA"/>
</dbReference>
<comment type="caution">
    <text evidence="1">The sequence shown here is derived from an EMBL/GenBank/DDBJ whole genome shotgun (WGS) entry which is preliminary data.</text>
</comment>
<organism evidence="1 2">
    <name type="scientific">Gossypium davidsonii</name>
    <name type="common">Davidson's cotton</name>
    <name type="synonym">Gossypium klotzschianum subsp. davidsonii</name>
    <dbReference type="NCBI Taxonomy" id="34287"/>
    <lineage>
        <taxon>Eukaryota</taxon>
        <taxon>Viridiplantae</taxon>
        <taxon>Streptophyta</taxon>
        <taxon>Embryophyta</taxon>
        <taxon>Tracheophyta</taxon>
        <taxon>Spermatophyta</taxon>
        <taxon>Magnoliopsida</taxon>
        <taxon>eudicotyledons</taxon>
        <taxon>Gunneridae</taxon>
        <taxon>Pentapetalae</taxon>
        <taxon>rosids</taxon>
        <taxon>malvids</taxon>
        <taxon>Malvales</taxon>
        <taxon>Malvaceae</taxon>
        <taxon>Malvoideae</taxon>
        <taxon>Gossypium</taxon>
    </lineage>
</organism>
<protein>
    <submittedName>
        <fullName evidence="1">Uncharacterized protein</fullName>
    </submittedName>
</protein>
<name>A0A7J8RLZ7_GOSDV</name>
<evidence type="ECO:0000313" key="2">
    <source>
        <dbReference type="Proteomes" id="UP000593561"/>
    </source>
</evidence>
<sequence length="168" mass="19269">MEISIEEYDNLGDPSIPRISAKASNKVHLHYEDPFDKKGMTADAQEEYQVSFHDKLLNITTNSKRKRKLGKMTTSNFRREVENCIIYEIPSIKFSQRVNLLMEQIMSKIVFLKLLGRMIGFNVPDLSTTVYGKSSLSMIGDMIRKVIKIDYNMASGARGRFARMGCLY</sequence>
<accession>A0A7J8RLZ7</accession>
<evidence type="ECO:0000313" key="1">
    <source>
        <dbReference type="EMBL" id="MBA0614867.1"/>
    </source>
</evidence>
<dbReference type="Proteomes" id="UP000593561">
    <property type="component" value="Unassembled WGS sequence"/>
</dbReference>
<proteinExistence type="predicted"/>
<dbReference type="AlphaFoldDB" id="A0A7J8RLZ7"/>